<reference evidence="2" key="1">
    <citation type="submission" date="2017-07" db="EMBL/GenBank/DDBJ databases">
        <title>Taro Niue Genome Assembly and Annotation.</title>
        <authorList>
            <person name="Atibalentja N."/>
            <person name="Keating K."/>
            <person name="Fields C.J."/>
        </authorList>
    </citation>
    <scope>NUCLEOTIDE SEQUENCE</scope>
    <source>
        <strain evidence="2">Niue_2</strain>
        <tissue evidence="2">Leaf</tissue>
    </source>
</reference>
<gene>
    <name evidence="2" type="ORF">Taro_045065</name>
</gene>
<keyword evidence="3" id="KW-1185">Reference proteome</keyword>
<sequence>MNFCDSESLPGESRGVSLANKAQSGQTRLPQNQRSQTQCGSNPQHAPAEARSSRNTGATT</sequence>
<proteinExistence type="predicted"/>
<protein>
    <submittedName>
        <fullName evidence="2">Uncharacterized protein</fullName>
    </submittedName>
</protein>
<dbReference type="EMBL" id="NMUH01005213">
    <property type="protein sequence ID" value="MQM12150.1"/>
    <property type="molecule type" value="Genomic_DNA"/>
</dbReference>
<feature type="compositionally biased region" description="Polar residues" evidence="1">
    <location>
        <begin position="20"/>
        <end position="44"/>
    </location>
</feature>
<dbReference type="AlphaFoldDB" id="A0A843X647"/>
<evidence type="ECO:0000313" key="2">
    <source>
        <dbReference type="EMBL" id="MQM12150.1"/>
    </source>
</evidence>
<evidence type="ECO:0000256" key="1">
    <source>
        <dbReference type="SAM" id="MobiDB-lite"/>
    </source>
</evidence>
<feature type="region of interest" description="Disordered" evidence="1">
    <location>
        <begin position="1"/>
        <end position="60"/>
    </location>
</feature>
<comment type="caution">
    <text evidence="2">The sequence shown here is derived from an EMBL/GenBank/DDBJ whole genome shotgun (WGS) entry which is preliminary data.</text>
</comment>
<organism evidence="2 3">
    <name type="scientific">Colocasia esculenta</name>
    <name type="common">Wild taro</name>
    <name type="synonym">Arum esculentum</name>
    <dbReference type="NCBI Taxonomy" id="4460"/>
    <lineage>
        <taxon>Eukaryota</taxon>
        <taxon>Viridiplantae</taxon>
        <taxon>Streptophyta</taxon>
        <taxon>Embryophyta</taxon>
        <taxon>Tracheophyta</taxon>
        <taxon>Spermatophyta</taxon>
        <taxon>Magnoliopsida</taxon>
        <taxon>Liliopsida</taxon>
        <taxon>Araceae</taxon>
        <taxon>Aroideae</taxon>
        <taxon>Colocasieae</taxon>
        <taxon>Colocasia</taxon>
    </lineage>
</organism>
<evidence type="ECO:0000313" key="3">
    <source>
        <dbReference type="Proteomes" id="UP000652761"/>
    </source>
</evidence>
<name>A0A843X647_COLES</name>
<dbReference type="Proteomes" id="UP000652761">
    <property type="component" value="Unassembled WGS sequence"/>
</dbReference>
<accession>A0A843X647</accession>